<dbReference type="PROSITE" id="PS50977">
    <property type="entry name" value="HTH_TETR_2"/>
    <property type="match status" value="1"/>
</dbReference>
<reference evidence="7 8" key="1">
    <citation type="journal article" date="2014" name="Antonie Van Leeuwenhoek">
        <title>Hyphomonas beringensis sp. nov. and Hyphomonas chukchiensis sp. nov., isolated from surface seawater of the Bering Sea and Chukchi Sea.</title>
        <authorList>
            <person name="Li C."/>
            <person name="Lai Q."/>
            <person name="Li G."/>
            <person name="Dong C."/>
            <person name="Wang J."/>
            <person name="Liao Y."/>
            <person name="Shao Z."/>
        </authorList>
    </citation>
    <scope>NUCLEOTIDE SEQUENCE [LARGE SCALE GENOMIC DNA]</scope>
    <source>
        <strain evidence="7 8">22II1-22F38</strain>
    </source>
</reference>
<dbReference type="SUPFAM" id="SSF48498">
    <property type="entry name" value="Tetracyclin repressor-like, C-terminal domain"/>
    <property type="match status" value="1"/>
</dbReference>
<evidence type="ECO:0000313" key="8">
    <source>
        <dbReference type="Proteomes" id="UP000024547"/>
    </source>
</evidence>
<evidence type="ECO:0000256" key="3">
    <source>
        <dbReference type="ARBA" id="ARBA00023163"/>
    </source>
</evidence>
<evidence type="ECO:0000256" key="4">
    <source>
        <dbReference type="PROSITE-ProRule" id="PRU00335"/>
    </source>
</evidence>
<feature type="region of interest" description="Disordered" evidence="5">
    <location>
        <begin position="1"/>
        <end position="21"/>
    </location>
</feature>
<dbReference type="Gene3D" id="1.10.357.10">
    <property type="entry name" value="Tetracycline Repressor, domain 2"/>
    <property type="match status" value="1"/>
</dbReference>
<keyword evidence="2 4" id="KW-0238">DNA-binding</keyword>
<dbReference type="STRING" id="1280948.HY36_00780"/>
<accession>A0A059EBQ3</accession>
<dbReference type="eggNOG" id="COG1309">
    <property type="taxonomic scope" value="Bacteria"/>
</dbReference>
<dbReference type="PANTHER" id="PTHR30055:SF220">
    <property type="entry name" value="TETR-FAMILY REGULATORY PROTEIN"/>
    <property type="match status" value="1"/>
</dbReference>
<feature type="DNA-binding region" description="H-T-H motif" evidence="4">
    <location>
        <begin position="48"/>
        <end position="67"/>
    </location>
</feature>
<dbReference type="PATRIC" id="fig|1280948.3.peg.152"/>
<dbReference type="InterPro" id="IPR050109">
    <property type="entry name" value="HTH-type_TetR-like_transc_reg"/>
</dbReference>
<dbReference type="AlphaFoldDB" id="A0A059EBQ3"/>
<dbReference type="SUPFAM" id="SSF46689">
    <property type="entry name" value="Homeodomain-like"/>
    <property type="match status" value="1"/>
</dbReference>
<dbReference type="InterPro" id="IPR009057">
    <property type="entry name" value="Homeodomain-like_sf"/>
</dbReference>
<dbReference type="RefSeq" id="WP_206741131.1">
    <property type="nucleotide sequence ID" value="NZ_AWFH01000001.1"/>
</dbReference>
<organism evidence="7 8">
    <name type="scientific">Hyphomonas atlantica</name>
    <dbReference type="NCBI Taxonomy" id="1280948"/>
    <lineage>
        <taxon>Bacteria</taxon>
        <taxon>Pseudomonadati</taxon>
        <taxon>Pseudomonadota</taxon>
        <taxon>Alphaproteobacteria</taxon>
        <taxon>Hyphomonadales</taxon>
        <taxon>Hyphomonadaceae</taxon>
        <taxon>Hyphomonas</taxon>
    </lineage>
</organism>
<keyword evidence="8" id="KW-1185">Reference proteome</keyword>
<dbReference type="GO" id="GO:0003700">
    <property type="term" value="F:DNA-binding transcription factor activity"/>
    <property type="evidence" value="ECO:0007669"/>
    <property type="project" value="TreeGrafter"/>
</dbReference>
<dbReference type="PANTHER" id="PTHR30055">
    <property type="entry name" value="HTH-TYPE TRANSCRIPTIONAL REGULATOR RUTR"/>
    <property type="match status" value="1"/>
</dbReference>
<dbReference type="InterPro" id="IPR001647">
    <property type="entry name" value="HTH_TetR"/>
</dbReference>
<dbReference type="InterPro" id="IPR036271">
    <property type="entry name" value="Tet_transcr_reg_TetR-rel_C_sf"/>
</dbReference>
<keyword evidence="3" id="KW-0804">Transcription</keyword>
<protein>
    <recommendedName>
        <fullName evidence="6">HTH tetR-type domain-containing protein</fullName>
    </recommendedName>
</protein>
<feature type="domain" description="HTH tetR-type" evidence="6">
    <location>
        <begin position="25"/>
        <end position="85"/>
    </location>
</feature>
<dbReference type="Pfam" id="PF00440">
    <property type="entry name" value="TetR_N"/>
    <property type="match status" value="1"/>
</dbReference>
<proteinExistence type="predicted"/>
<evidence type="ECO:0000313" key="7">
    <source>
        <dbReference type="EMBL" id="KCZ64937.1"/>
    </source>
</evidence>
<dbReference type="InterPro" id="IPR025996">
    <property type="entry name" value="MT1864/Rv1816-like_C"/>
</dbReference>
<evidence type="ECO:0000256" key="5">
    <source>
        <dbReference type="SAM" id="MobiDB-lite"/>
    </source>
</evidence>
<keyword evidence="1" id="KW-0805">Transcription regulation</keyword>
<evidence type="ECO:0000256" key="1">
    <source>
        <dbReference type="ARBA" id="ARBA00023015"/>
    </source>
</evidence>
<comment type="caution">
    <text evidence="7">The sequence shown here is derived from an EMBL/GenBank/DDBJ whole genome shotgun (WGS) entry which is preliminary data.</text>
</comment>
<gene>
    <name evidence="7" type="ORF">HY36_00780</name>
</gene>
<dbReference type="PRINTS" id="PR00455">
    <property type="entry name" value="HTHTETR"/>
</dbReference>
<dbReference type="GO" id="GO:0000976">
    <property type="term" value="F:transcription cis-regulatory region binding"/>
    <property type="evidence" value="ECO:0007669"/>
    <property type="project" value="TreeGrafter"/>
</dbReference>
<dbReference type="EMBL" id="AWFH01000001">
    <property type="protein sequence ID" value="KCZ64937.1"/>
    <property type="molecule type" value="Genomic_DNA"/>
</dbReference>
<name>A0A059EBQ3_9PROT</name>
<dbReference type="Proteomes" id="UP000024547">
    <property type="component" value="Unassembled WGS sequence"/>
</dbReference>
<evidence type="ECO:0000256" key="2">
    <source>
        <dbReference type="ARBA" id="ARBA00023125"/>
    </source>
</evidence>
<evidence type="ECO:0000259" key="6">
    <source>
        <dbReference type="PROSITE" id="PS50977"/>
    </source>
</evidence>
<dbReference type="Pfam" id="PF13305">
    <property type="entry name" value="TetR_C_33"/>
    <property type="match status" value="1"/>
</dbReference>
<sequence length="218" mass="23464">MNYGKHMTASKTASRRASKDRYHHGDLKMALLRAAEAELAENGIESFSLRAVAKRAGVSHGAPAHHFKDAKGLLTALAASGFRRLVEAQEIRQAEAGGDAHAQQIAAGLGYIDFALENPALFRLMFTSEKPDRTVPDLGDASIAAYEKLQSGVRSVVGENPPDDPGAMKLIMASWATAHGLADLIVSGRAERPLNFSNLSKKERDALLSEMMGRQLLS</sequence>